<gene>
    <name evidence="1" type="ORF">M8523_17625</name>
</gene>
<proteinExistence type="predicted"/>
<reference evidence="1" key="1">
    <citation type="submission" date="2022-05" db="EMBL/GenBank/DDBJ databases">
        <authorList>
            <person name="Pankratov T."/>
        </authorList>
    </citation>
    <scope>NUCLEOTIDE SEQUENCE</scope>
    <source>
        <strain evidence="1">BP6-180914</strain>
    </source>
</reference>
<dbReference type="AlphaFoldDB" id="A0AA41YYW8"/>
<sequence>MSLPEPRRRHLGGIRKDAILDSLAEHANVAQFASFAPTHGGPVQQYCRVLGLAPNHAFASDADAVERLLANSADGKVNVRSFSPESAQSRPFVYGLARVDEALDALRSLSAQGLHTIVNELIDVHDGGVSGVALGGLIEFTPDDTPRGVEKPGTAALPVTWAEHVLTAVYGFAPELNNDLSGRVEFSIHPRRCGWRGGHTLLWEHDPADQTRLTHEVAWPNNFSRMLGDKVYGLLVADAAGLRVPRTLVVNRRVAPFSFGQPTGSAETWLRTSPREQLPGKYTTLRGYADPFAFMASEDPDGTAIPSLISQSAVPAVYAGAALELADGSCCLEGRRGEGDLFMLGVQGPEVLPDEVEGAVTALFRQARSALGSVRLEWVFDGHKSWVVQLHRGASASSRDAIVPGEAADWIDFESSQGLEALRSLLARLPRDTGIRIRGAVGLTSHVSDLLRKASIPARFA</sequence>
<name>A0AA41YYW8_9HYPH</name>
<keyword evidence="2" id="KW-1185">Reference proteome</keyword>
<evidence type="ECO:0000313" key="1">
    <source>
        <dbReference type="EMBL" id="MCW6509840.1"/>
    </source>
</evidence>
<protein>
    <submittedName>
        <fullName evidence="1">Uncharacterized protein</fullName>
    </submittedName>
</protein>
<evidence type="ECO:0000313" key="2">
    <source>
        <dbReference type="Proteomes" id="UP001165667"/>
    </source>
</evidence>
<accession>A0AA41YYW8</accession>
<comment type="caution">
    <text evidence="1">The sequence shown here is derived from an EMBL/GenBank/DDBJ whole genome shotgun (WGS) entry which is preliminary data.</text>
</comment>
<dbReference type="EMBL" id="JAMOIM010000011">
    <property type="protein sequence ID" value="MCW6509840.1"/>
    <property type="molecule type" value="Genomic_DNA"/>
</dbReference>
<organism evidence="1 2">
    <name type="scientific">Lichenifustis flavocetrariae</name>
    <dbReference type="NCBI Taxonomy" id="2949735"/>
    <lineage>
        <taxon>Bacteria</taxon>
        <taxon>Pseudomonadati</taxon>
        <taxon>Pseudomonadota</taxon>
        <taxon>Alphaproteobacteria</taxon>
        <taxon>Hyphomicrobiales</taxon>
        <taxon>Lichenihabitantaceae</taxon>
        <taxon>Lichenifustis</taxon>
    </lineage>
</organism>
<dbReference type="Proteomes" id="UP001165667">
    <property type="component" value="Unassembled WGS sequence"/>
</dbReference>
<dbReference type="RefSeq" id="WP_282586208.1">
    <property type="nucleotide sequence ID" value="NZ_JAMOIM010000011.1"/>
</dbReference>